<dbReference type="GO" id="GO:0003677">
    <property type="term" value="F:DNA binding"/>
    <property type="evidence" value="ECO:0007669"/>
    <property type="project" value="InterPro"/>
</dbReference>
<dbReference type="InterPro" id="IPR010982">
    <property type="entry name" value="Lambda_DNA-bd_dom_sf"/>
</dbReference>
<evidence type="ECO:0008006" key="4">
    <source>
        <dbReference type="Google" id="ProtNLM"/>
    </source>
</evidence>
<sequence length="207" mass="23505">MESPITKRIKEYILYKGIRINQFEQSCGLSNGYINQIKKSIGDEKLKAISLRFPDLNISWILTGIGNMIQDQEIEYIDDNKTTEREINKRIGDIIAYTGLSLTAFAKHIGIAQTSLRDCVKNNSEPKYSTLNKIIIANPLISSEWLLLGTGKMLKSSSDSEKTNYEKLLEAYTKQTEDLLSERDNEIRKLQLENAILKAKESIKNVG</sequence>
<keyword evidence="1" id="KW-0175">Coiled coil</keyword>
<evidence type="ECO:0000313" key="2">
    <source>
        <dbReference type="EMBL" id="RGV49575.1"/>
    </source>
</evidence>
<name>A0A412XWN1_BACFG</name>
<comment type="caution">
    <text evidence="2">The sequence shown here is derived from an EMBL/GenBank/DDBJ whole genome shotgun (WGS) entry which is preliminary data.</text>
</comment>
<organism evidence="2 3">
    <name type="scientific">Bacteroides fragilis</name>
    <dbReference type="NCBI Taxonomy" id="817"/>
    <lineage>
        <taxon>Bacteria</taxon>
        <taxon>Pseudomonadati</taxon>
        <taxon>Bacteroidota</taxon>
        <taxon>Bacteroidia</taxon>
        <taxon>Bacteroidales</taxon>
        <taxon>Bacteroidaceae</taxon>
        <taxon>Bacteroides</taxon>
    </lineage>
</organism>
<gene>
    <name evidence="2" type="ORF">DWW08_18320</name>
</gene>
<accession>A0A412XWN1</accession>
<feature type="coiled-coil region" evidence="1">
    <location>
        <begin position="162"/>
        <end position="200"/>
    </location>
</feature>
<dbReference type="AlphaFoldDB" id="A0A412XWN1"/>
<protein>
    <recommendedName>
        <fullName evidence="4">XRE family transcriptional regulator</fullName>
    </recommendedName>
</protein>
<evidence type="ECO:0000256" key="1">
    <source>
        <dbReference type="SAM" id="Coils"/>
    </source>
</evidence>
<dbReference type="Proteomes" id="UP000286270">
    <property type="component" value="Unassembled WGS sequence"/>
</dbReference>
<dbReference type="RefSeq" id="WP_122143295.1">
    <property type="nucleotide sequence ID" value="NZ_QRZH01000019.1"/>
</dbReference>
<dbReference type="SUPFAM" id="SSF47413">
    <property type="entry name" value="lambda repressor-like DNA-binding domains"/>
    <property type="match status" value="1"/>
</dbReference>
<reference evidence="2 3" key="1">
    <citation type="submission" date="2018-08" db="EMBL/GenBank/DDBJ databases">
        <title>A genome reference for cultivated species of the human gut microbiota.</title>
        <authorList>
            <person name="Zou Y."/>
            <person name="Xue W."/>
            <person name="Luo G."/>
        </authorList>
    </citation>
    <scope>NUCLEOTIDE SEQUENCE [LARGE SCALE GENOMIC DNA]</scope>
    <source>
        <strain evidence="2 3">AF14-26</strain>
    </source>
</reference>
<proteinExistence type="predicted"/>
<dbReference type="Gene3D" id="1.10.260.40">
    <property type="entry name" value="lambda repressor-like DNA-binding domains"/>
    <property type="match status" value="1"/>
</dbReference>
<dbReference type="EMBL" id="QRZH01000019">
    <property type="protein sequence ID" value="RGV49575.1"/>
    <property type="molecule type" value="Genomic_DNA"/>
</dbReference>
<evidence type="ECO:0000313" key="3">
    <source>
        <dbReference type="Proteomes" id="UP000286270"/>
    </source>
</evidence>